<keyword evidence="1" id="KW-0812">Transmembrane</keyword>
<evidence type="ECO:0000313" key="3">
    <source>
        <dbReference type="Proteomes" id="UP000023541"/>
    </source>
</evidence>
<reference evidence="2 3" key="1">
    <citation type="submission" date="2014-04" db="EMBL/GenBank/DDBJ databases">
        <title>Aquimarina sp. 22II-S11-z7 Genome Sequencing.</title>
        <authorList>
            <person name="Lai Q."/>
        </authorList>
    </citation>
    <scope>NUCLEOTIDE SEQUENCE [LARGE SCALE GENOMIC DNA]</scope>
    <source>
        <strain evidence="2 3">22II-S11-z7</strain>
    </source>
</reference>
<keyword evidence="1" id="KW-0472">Membrane</keyword>
<dbReference type="AlphaFoldDB" id="A0A023BT31"/>
<accession>A0A023BT31</accession>
<comment type="caution">
    <text evidence="2">The sequence shown here is derived from an EMBL/GenBank/DDBJ whole genome shotgun (WGS) entry which is preliminary data.</text>
</comment>
<feature type="transmembrane region" description="Helical" evidence="1">
    <location>
        <begin position="15"/>
        <end position="37"/>
    </location>
</feature>
<name>A0A023BT31_9FLAO</name>
<sequence>MKKILEKYSEKPKNLFGLLFMNFLFGYAPLALLLGILSLLDIVPVNFNGEATYGIKGFIIMILFIPFVAFLFAFFMWVYFLIGNFFMKLFKNIF</sequence>
<proteinExistence type="predicted"/>
<keyword evidence="1" id="KW-1133">Transmembrane helix</keyword>
<dbReference type="Proteomes" id="UP000023541">
    <property type="component" value="Unassembled WGS sequence"/>
</dbReference>
<dbReference type="eggNOG" id="ENOG5033GCM">
    <property type="taxonomic scope" value="Bacteria"/>
</dbReference>
<protein>
    <submittedName>
        <fullName evidence="2">Uncharacterized protein</fullName>
    </submittedName>
</protein>
<dbReference type="RefSeq" id="WP_034242943.1">
    <property type="nucleotide sequence ID" value="NZ_AQRA01000006.1"/>
</dbReference>
<evidence type="ECO:0000256" key="1">
    <source>
        <dbReference type="SAM" id="Phobius"/>
    </source>
</evidence>
<dbReference type="EMBL" id="AQRA01000006">
    <property type="protein sequence ID" value="EZH73167.1"/>
    <property type="molecule type" value="Genomic_DNA"/>
</dbReference>
<gene>
    <name evidence="2" type="ORF">ATO12_19365</name>
</gene>
<keyword evidence="3" id="KW-1185">Reference proteome</keyword>
<dbReference type="STRING" id="1317122.ATO12_19365"/>
<feature type="transmembrane region" description="Helical" evidence="1">
    <location>
        <begin position="57"/>
        <end position="82"/>
    </location>
</feature>
<organism evidence="2 3">
    <name type="scientific">Aquimarina atlantica</name>
    <dbReference type="NCBI Taxonomy" id="1317122"/>
    <lineage>
        <taxon>Bacteria</taxon>
        <taxon>Pseudomonadati</taxon>
        <taxon>Bacteroidota</taxon>
        <taxon>Flavobacteriia</taxon>
        <taxon>Flavobacteriales</taxon>
        <taxon>Flavobacteriaceae</taxon>
        <taxon>Aquimarina</taxon>
    </lineage>
</organism>
<evidence type="ECO:0000313" key="2">
    <source>
        <dbReference type="EMBL" id="EZH73167.1"/>
    </source>
</evidence>